<protein>
    <submittedName>
        <fullName evidence="1">Uncharacterized protein</fullName>
    </submittedName>
</protein>
<evidence type="ECO:0000313" key="1">
    <source>
        <dbReference type="EMBL" id="ACR34754.1"/>
    </source>
</evidence>
<dbReference type="AlphaFoldDB" id="C4J0Q4"/>
<dbReference type="EMBL" id="BT084401">
    <property type="protein sequence ID" value="ACR34754.1"/>
    <property type="molecule type" value="mRNA"/>
</dbReference>
<accession>C4J0Q4</accession>
<organism evidence="1">
    <name type="scientific">Zea mays</name>
    <name type="common">Maize</name>
    <dbReference type="NCBI Taxonomy" id="4577"/>
    <lineage>
        <taxon>Eukaryota</taxon>
        <taxon>Viridiplantae</taxon>
        <taxon>Streptophyta</taxon>
        <taxon>Embryophyta</taxon>
        <taxon>Tracheophyta</taxon>
        <taxon>Spermatophyta</taxon>
        <taxon>Magnoliopsida</taxon>
        <taxon>Liliopsida</taxon>
        <taxon>Poales</taxon>
        <taxon>Poaceae</taxon>
        <taxon>PACMAD clade</taxon>
        <taxon>Panicoideae</taxon>
        <taxon>Andropogonodae</taxon>
        <taxon>Andropogoneae</taxon>
        <taxon>Tripsacinae</taxon>
        <taxon>Zea</taxon>
    </lineage>
</organism>
<sequence length="42" mass="4901">MQPSIVHTEGWFSCANSPMNLRKHILCFPSNPQIKPWEQAEF</sequence>
<name>C4J0Q4_MAIZE</name>
<proteinExistence type="evidence at transcript level"/>
<reference evidence="1" key="1">
    <citation type="journal article" date="2009" name="PLoS Genet.">
        <title>Sequencing, mapping, and analysis of 27,455 maize full-length cDNAs.</title>
        <authorList>
            <person name="Soderlund C."/>
            <person name="Descour A."/>
            <person name="Kudrna D."/>
            <person name="Bomhoff M."/>
            <person name="Boyd L."/>
            <person name="Currie J."/>
            <person name="Angelova A."/>
            <person name="Collura K."/>
            <person name="Wissotski M."/>
            <person name="Ashley E."/>
            <person name="Morrow D."/>
            <person name="Fernandes J."/>
            <person name="Walbot V."/>
            <person name="Yu Y."/>
        </authorList>
    </citation>
    <scope>NUCLEOTIDE SEQUENCE</scope>
    <source>
        <strain evidence="1">B73</strain>
    </source>
</reference>
<reference evidence="1" key="2">
    <citation type="submission" date="2012-06" db="EMBL/GenBank/DDBJ databases">
        <authorList>
            <person name="Yu Y."/>
            <person name="Currie J."/>
            <person name="Lomeli R."/>
            <person name="Angelova A."/>
            <person name="Collura K."/>
            <person name="Wissotski M."/>
            <person name="Campos D."/>
            <person name="Kudrna D."/>
            <person name="Golser W."/>
            <person name="Ashely E."/>
            <person name="Descour A."/>
            <person name="Fernandes J."/>
            <person name="Soderlund C."/>
            <person name="Walbot V."/>
        </authorList>
    </citation>
    <scope>NUCLEOTIDE SEQUENCE</scope>
    <source>
        <strain evidence="1">B73</strain>
    </source>
</reference>